<evidence type="ECO:0000313" key="12">
    <source>
        <dbReference type="EMBL" id="CAD9237548.1"/>
    </source>
</evidence>
<dbReference type="InterPro" id="IPR018422">
    <property type="entry name" value="Cation/H_exchanger_CPA1"/>
</dbReference>
<evidence type="ECO:0000256" key="4">
    <source>
        <dbReference type="ARBA" id="ARBA00022692"/>
    </source>
</evidence>
<feature type="transmembrane region" description="Helical" evidence="10">
    <location>
        <begin position="133"/>
        <end position="157"/>
    </location>
</feature>
<evidence type="ECO:0000256" key="3">
    <source>
        <dbReference type="ARBA" id="ARBA00022475"/>
    </source>
</evidence>
<feature type="transmembrane region" description="Helical" evidence="10">
    <location>
        <begin position="203"/>
        <end position="225"/>
    </location>
</feature>
<evidence type="ECO:0000256" key="7">
    <source>
        <dbReference type="ARBA" id="ARBA00023065"/>
    </source>
</evidence>
<dbReference type="Pfam" id="PF00999">
    <property type="entry name" value="Na_H_Exchanger"/>
    <property type="match status" value="1"/>
</dbReference>
<dbReference type="GO" id="GO:0098719">
    <property type="term" value="P:sodium ion import across plasma membrane"/>
    <property type="evidence" value="ECO:0007669"/>
    <property type="project" value="TreeGrafter"/>
</dbReference>
<evidence type="ECO:0000256" key="10">
    <source>
        <dbReference type="SAM" id="Phobius"/>
    </source>
</evidence>
<accession>A0A7S1TIL2</accession>
<feature type="transmembrane region" description="Helical" evidence="10">
    <location>
        <begin position="101"/>
        <end position="121"/>
    </location>
</feature>
<keyword evidence="6" id="KW-0915">Sodium</keyword>
<feature type="domain" description="Cation/H+ exchanger transmembrane" evidence="11">
    <location>
        <begin position="5"/>
        <end position="226"/>
    </location>
</feature>
<dbReference type="AlphaFoldDB" id="A0A7S1TIL2"/>
<dbReference type="PANTHER" id="PTHR10110:SF86">
    <property type="entry name" value="SODIUM_HYDROGEN EXCHANGER 7"/>
    <property type="match status" value="1"/>
</dbReference>
<dbReference type="GO" id="GO:0005886">
    <property type="term" value="C:plasma membrane"/>
    <property type="evidence" value="ECO:0007669"/>
    <property type="project" value="UniProtKB-SubCell"/>
</dbReference>
<keyword evidence="3" id="KW-1003">Cell membrane</keyword>
<feature type="transmembrane region" description="Helical" evidence="10">
    <location>
        <begin position="6"/>
        <end position="34"/>
    </location>
</feature>
<feature type="transmembrane region" description="Helical" evidence="10">
    <location>
        <begin position="169"/>
        <end position="191"/>
    </location>
</feature>
<protein>
    <recommendedName>
        <fullName evidence="11">Cation/H+ exchanger transmembrane domain-containing protein</fullName>
    </recommendedName>
</protein>
<sequence>MSFGDIVIDIIRLSLGGAAMGLAFGIVTVLLLGFFYEVREVEVSLTVITGFLGFWVAQSPSRLSGVICNVFSGLTLSALGKQLISPGARDPMESFWRTLAWIANTFVFVYAGVLIVVFAWVCAGDPLKWSDYLISLFWFLLLQVVRFVLVFLLLPFFRVNHQWFSWKEAVVTSLAGLRGAVSLILALKVALGDVSNEISARVVVWTCIIVFLTLSVNGILITPLLKLLKLGQRSKIETEYLWRARGLVLHQTLKIFDRLSVDSYFRAVRWDVVVQKTIPISWTVDGKATSAYARFLNKHSSVDDRTFVSYPDEDAGLSNFSNPLDSRTDDNSRLTIKNRQESEIVQTTVGEETIDEKENDREVRRRFLLEALRHLHGAYGSTVSDLAALQILEEDIKHAIEANDCDKRYQVLDFIGKRQPSTGVFSQLCSALPFLRRITIQERSRLIINVVQTLRILLREPFLQDSPVVFAEIEEIYYRAFLSYVETLGGSNNSDIVAGVTHYAIQLIFYEQGRILCNLEERGLIGDEDRKGVQAELIEMEKSYFPLHQSASKRIFSNWAVSDHELVLRNCPLFVDLPDHDYTELRELGEVRELAKGERISLSPEGLLLIIEGSLRPIESDGTGHWCFERNSIIVGKRALSQLYSELLPDAPQEQYSVCMFVQRARVFVLENSSVLADHKFASGFLELCRAFTLKLCLEELRKAEEKVYNRAIISFPLSRRDPRVGRIAHLLIDLPYATLIEVPVGETRSMLGPASVVVGQNVRVVFEREDSSDDNQRSPMDVSAPVVLPFHVLICIKNTGSCSAYVTVATAERVEDRAFLRQQRWIPRKNSSVIIANARFTPISHPPDLDGLDVGEDAGANF</sequence>
<evidence type="ECO:0000256" key="9">
    <source>
        <dbReference type="ARBA" id="ARBA00023201"/>
    </source>
</evidence>
<evidence type="ECO:0000256" key="5">
    <source>
        <dbReference type="ARBA" id="ARBA00022989"/>
    </source>
</evidence>
<keyword evidence="4 10" id="KW-0812">Transmembrane</keyword>
<gene>
    <name evidence="12" type="ORF">CCAE0312_LOCUS9647</name>
</gene>
<dbReference type="GO" id="GO:0051453">
    <property type="term" value="P:regulation of intracellular pH"/>
    <property type="evidence" value="ECO:0007669"/>
    <property type="project" value="TreeGrafter"/>
</dbReference>
<keyword evidence="9" id="KW-0739">Sodium transport</keyword>
<proteinExistence type="predicted"/>
<keyword evidence="5 10" id="KW-1133">Transmembrane helix</keyword>
<dbReference type="PANTHER" id="PTHR10110">
    <property type="entry name" value="SODIUM/HYDROGEN EXCHANGER"/>
    <property type="match status" value="1"/>
</dbReference>
<evidence type="ECO:0000256" key="8">
    <source>
        <dbReference type="ARBA" id="ARBA00023136"/>
    </source>
</evidence>
<evidence type="ECO:0000256" key="2">
    <source>
        <dbReference type="ARBA" id="ARBA00022448"/>
    </source>
</evidence>
<dbReference type="GO" id="GO:0015386">
    <property type="term" value="F:potassium:proton antiporter activity"/>
    <property type="evidence" value="ECO:0007669"/>
    <property type="project" value="TreeGrafter"/>
</dbReference>
<reference evidence="12" key="1">
    <citation type="submission" date="2021-01" db="EMBL/GenBank/DDBJ databases">
        <authorList>
            <person name="Corre E."/>
            <person name="Pelletier E."/>
            <person name="Niang G."/>
            <person name="Scheremetjew M."/>
            <person name="Finn R."/>
            <person name="Kale V."/>
            <person name="Holt S."/>
            <person name="Cochrane G."/>
            <person name="Meng A."/>
            <person name="Brown T."/>
            <person name="Cohen L."/>
        </authorList>
    </citation>
    <scope>NUCLEOTIDE SEQUENCE</scope>
    <source>
        <strain evidence="12">SAG 36.94</strain>
    </source>
</reference>
<dbReference type="InterPro" id="IPR006153">
    <property type="entry name" value="Cation/H_exchanger_TM"/>
</dbReference>
<dbReference type="GO" id="GO:0015385">
    <property type="term" value="F:sodium:proton antiporter activity"/>
    <property type="evidence" value="ECO:0007669"/>
    <property type="project" value="InterPro"/>
</dbReference>
<organism evidence="12">
    <name type="scientific">Compsopogon caeruleus</name>
    <dbReference type="NCBI Taxonomy" id="31354"/>
    <lineage>
        <taxon>Eukaryota</taxon>
        <taxon>Rhodophyta</taxon>
        <taxon>Compsopogonophyceae</taxon>
        <taxon>Compsopogonales</taxon>
        <taxon>Compsopogonaceae</taxon>
        <taxon>Compsopogon</taxon>
    </lineage>
</organism>
<keyword evidence="8 10" id="KW-0472">Membrane</keyword>
<name>A0A7S1TIL2_9RHOD</name>
<evidence type="ECO:0000256" key="1">
    <source>
        <dbReference type="ARBA" id="ARBA00004651"/>
    </source>
</evidence>
<dbReference type="EMBL" id="HBGH01017425">
    <property type="protein sequence ID" value="CAD9237548.1"/>
    <property type="molecule type" value="Transcribed_RNA"/>
</dbReference>
<keyword evidence="7" id="KW-0406">Ion transport</keyword>
<comment type="subcellular location">
    <subcellularLocation>
        <location evidence="1">Cell membrane</location>
        <topology evidence="1">Multi-pass membrane protein</topology>
    </subcellularLocation>
</comment>
<evidence type="ECO:0000259" key="11">
    <source>
        <dbReference type="Pfam" id="PF00999"/>
    </source>
</evidence>
<evidence type="ECO:0000256" key="6">
    <source>
        <dbReference type="ARBA" id="ARBA00023053"/>
    </source>
</evidence>
<keyword evidence="2" id="KW-0813">Transport</keyword>